<dbReference type="PROSITE" id="PS00061">
    <property type="entry name" value="ADH_SHORT"/>
    <property type="match status" value="1"/>
</dbReference>
<dbReference type="InterPro" id="IPR002347">
    <property type="entry name" value="SDR_fam"/>
</dbReference>
<dbReference type="Pfam" id="PF00106">
    <property type="entry name" value="adh_short"/>
    <property type="match status" value="1"/>
</dbReference>
<dbReference type="PRINTS" id="PR00080">
    <property type="entry name" value="SDRFAMILY"/>
</dbReference>
<comment type="similarity">
    <text evidence="1">Belongs to the short-chain dehydrogenases/reductases (SDR) family.</text>
</comment>
<dbReference type="PANTHER" id="PTHR42879:SF2">
    <property type="entry name" value="3-OXOACYL-[ACYL-CARRIER-PROTEIN] REDUCTASE FABG"/>
    <property type="match status" value="1"/>
</dbReference>
<dbReference type="InterPro" id="IPR036291">
    <property type="entry name" value="NAD(P)-bd_dom_sf"/>
</dbReference>
<evidence type="ECO:0000313" key="4">
    <source>
        <dbReference type="EMBL" id="CAB4715411.1"/>
    </source>
</evidence>
<sequence>MTTPLRILVTGAGRGIGRSISEKLLAQGHRVAICARTQSDLDSLSALYPESSLAIAADVLAESISESVIAKVTAQWGGIDVLILNAGDAVSLPIEKTSDSVWSHMLDLNLTAPFKFIRAALPAMKSQNSGNIIVVASKAGLIGEPNVAAYTAAKHGVVGLVRAAATELNKYGITVNAVCPDFVDTPMIARSLELAAERTGKDVKEMRSALESKLPGQRLLTPDEVADAVISFVGNKETNGVTQLLEGGH</sequence>
<dbReference type="PANTHER" id="PTHR42879">
    <property type="entry name" value="3-OXOACYL-(ACYL-CARRIER-PROTEIN) REDUCTASE"/>
    <property type="match status" value="1"/>
</dbReference>
<dbReference type="InterPro" id="IPR020904">
    <property type="entry name" value="Sc_DH/Rdtase_CS"/>
</dbReference>
<dbReference type="InterPro" id="IPR050259">
    <property type="entry name" value="SDR"/>
</dbReference>
<dbReference type="EMBL" id="CAEZSC010000006">
    <property type="protein sequence ID" value="CAB4530378.1"/>
    <property type="molecule type" value="Genomic_DNA"/>
</dbReference>
<organism evidence="2">
    <name type="scientific">freshwater metagenome</name>
    <dbReference type="NCBI Taxonomy" id="449393"/>
    <lineage>
        <taxon>unclassified sequences</taxon>
        <taxon>metagenomes</taxon>
        <taxon>ecological metagenomes</taxon>
    </lineage>
</organism>
<dbReference type="AlphaFoldDB" id="A0A6J6AVQ4"/>
<evidence type="ECO:0000313" key="2">
    <source>
        <dbReference type="EMBL" id="CAB4530378.1"/>
    </source>
</evidence>
<dbReference type="PRINTS" id="PR00081">
    <property type="entry name" value="GDHRDH"/>
</dbReference>
<dbReference type="GO" id="GO:0032787">
    <property type="term" value="P:monocarboxylic acid metabolic process"/>
    <property type="evidence" value="ECO:0007669"/>
    <property type="project" value="UniProtKB-ARBA"/>
</dbReference>
<dbReference type="Gene3D" id="3.40.50.720">
    <property type="entry name" value="NAD(P)-binding Rossmann-like Domain"/>
    <property type="match status" value="1"/>
</dbReference>
<gene>
    <name evidence="2" type="ORF">UFOPK1380_00221</name>
    <name evidence="3" type="ORF">UFOPK1778_00295</name>
    <name evidence="4" type="ORF">UFOPK2689_00186</name>
</gene>
<dbReference type="CDD" id="cd05233">
    <property type="entry name" value="SDR_c"/>
    <property type="match status" value="1"/>
</dbReference>
<evidence type="ECO:0000256" key="1">
    <source>
        <dbReference type="ARBA" id="ARBA00006484"/>
    </source>
</evidence>
<proteinExistence type="inferred from homology"/>
<name>A0A6J6AVQ4_9ZZZZ</name>
<dbReference type="FunFam" id="3.40.50.720:FF:000084">
    <property type="entry name" value="Short-chain dehydrogenase reductase"/>
    <property type="match status" value="1"/>
</dbReference>
<reference evidence="2" key="1">
    <citation type="submission" date="2020-05" db="EMBL/GenBank/DDBJ databases">
        <authorList>
            <person name="Chiriac C."/>
            <person name="Salcher M."/>
            <person name="Ghai R."/>
            <person name="Kavagutti S V."/>
        </authorList>
    </citation>
    <scope>NUCLEOTIDE SEQUENCE</scope>
</reference>
<dbReference type="EMBL" id="CAEZUD010000008">
    <property type="protein sequence ID" value="CAB4585399.1"/>
    <property type="molecule type" value="Genomic_DNA"/>
</dbReference>
<evidence type="ECO:0000313" key="3">
    <source>
        <dbReference type="EMBL" id="CAB4585399.1"/>
    </source>
</evidence>
<dbReference type="EMBL" id="CAEZYL010000004">
    <property type="protein sequence ID" value="CAB4715411.1"/>
    <property type="molecule type" value="Genomic_DNA"/>
</dbReference>
<protein>
    <submittedName>
        <fullName evidence="2">Unannotated protein</fullName>
    </submittedName>
</protein>
<dbReference type="SUPFAM" id="SSF51735">
    <property type="entry name" value="NAD(P)-binding Rossmann-fold domains"/>
    <property type="match status" value="1"/>
</dbReference>
<accession>A0A6J6AVQ4</accession>